<comment type="caution">
    <text evidence="3">The sequence shown here is derived from an EMBL/GenBank/DDBJ whole genome shotgun (WGS) entry which is preliminary data.</text>
</comment>
<dbReference type="InterPro" id="IPR021150">
    <property type="entry name" value="Ubiq_cyt_c_chap"/>
</dbReference>
<organism evidence="3 4">
    <name type="scientific">Aurantiacibacter gilvus</name>
    <dbReference type="NCBI Taxonomy" id="3139141"/>
    <lineage>
        <taxon>Bacteria</taxon>
        <taxon>Pseudomonadati</taxon>
        <taxon>Pseudomonadota</taxon>
        <taxon>Alphaproteobacteria</taxon>
        <taxon>Sphingomonadales</taxon>
        <taxon>Erythrobacteraceae</taxon>
        <taxon>Aurantiacibacter</taxon>
    </lineage>
</organism>
<dbReference type="EMBL" id="JBBYHV010000002">
    <property type="protein sequence ID" value="MEL1251345.1"/>
    <property type="molecule type" value="Genomic_DNA"/>
</dbReference>
<reference evidence="3 4" key="1">
    <citation type="submission" date="2024-04" db="EMBL/GenBank/DDBJ databases">
        <title>Aurantiacibacter sp. DGU6 16S ribosomal RNA gene Genome sequencing and assembly.</title>
        <authorList>
            <person name="Park S."/>
        </authorList>
    </citation>
    <scope>NUCLEOTIDE SEQUENCE [LARGE SCALE GENOMIC DNA]</scope>
    <source>
        <strain evidence="3 4">DGU6</strain>
    </source>
</reference>
<dbReference type="RefSeq" id="WP_341673902.1">
    <property type="nucleotide sequence ID" value="NZ_JBBYHV010000002.1"/>
</dbReference>
<evidence type="ECO:0000313" key="4">
    <source>
        <dbReference type="Proteomes" id="UP001497045"/>
    </source>
</evidence>
<keyword evidence="4" id="KW-1185">Reference proteome</keyword>
<protein>
    <submittedName>
        <fullName evidence="3">Ubiquinol-cytochrome C chaperone family protein</fullName>
    </submittedName>
</protein>
<sequence length="173" mass="18971">MSFFSRLMGRGQDPRDALRTLWHGVVGTSREREWYADCGVADTVQGRFDMITHVMSLVMLRMENSPTLAPKTALLTELFVADMDRQLRDTGVGDLMVGKNMGKLVASLGGRLGALREAFADSDAALAVILQRNVTLVDEDKKPFALAVRTRALHNGLSAMDDASLLEGALLYE</sequence>
<evidence type="ECO:0000256" key="1">
    <source>
        <dbReference type="ARBA" id="ARBA00006436"/>
    </source>
</evidence>
<gene>
    <name evidence="3" type="ORF">AAEO60_11770</name>
</gene>
<evidence type="ECO:0000313" key="3">
    <source>
        <dbReference type="EMBL" id="MEL1251345.1"/>
    </source>
</evidence>
<feature type="domain" description="Ubiquinol-cytochrome c chaperone" evidence="2">
    <location>
        <begin position="37"/>
        <end position="169"/>
    </location>
</feature>
<dbReference type="Proteomes" id="UP001497045">
    <property type="component" value="Unassembled WGS sequence"/>
</dbReference>
<comment type="similarity">
    <text evidence="1">Belongs to the UPF0174 family.</text>
</comment>
<accession>A0ABU9IG08</accession>
<evidence type="ECO:0000259" key="2">
    <source>
        <dbReference type="Pfam" id="PF03981"/>
    </source>
</evidence>
<name>A0ABU9IG08_9SPHN</name>
<proteinExistence type="inferred from homology"/>
<dbReference type="Pfam" id="PF03981">
    <property type="entry name" value="Ubiq_cyt_C_chap"/>
    <property type="match status" value="1"/>
</dbReference>